<organism evidence="1 2">
    <name type="scientific">Eleginops maclovinus</name>
    <name type="common">Patagonian blennie</name>
    <name type="synonym">Eleginus maclovinus</name>
    <dbReference type="NCBI Taxonomy" id="56733"/>
    <lineage>
        <taxon>Eukaryota</taxon>
        <taxon>Metazoa</taxon>
        <taxon>Chordata</taxon>
        <taxon>Craniata</taxon>
        <taxon>Vertebrata</taxon>
        <taxon>Euteleostomi</taxon>
        <taxon>Actinopterygii</taxon>
        <taxon>Neopterygii</taxon>
        <taxon>Teleostei</taxon>
        <taxon>Neoteleostei</taxon>
        <taxon>Acanthomorphata</taxon>
        <taxon>Eupercaria</taxon>
        <taxon>Perciformes</taxon>
        <taxon>Notothenioidei</taxon>
        <taxon>Eleginopidae</taxon>
        <taxon>Eleginops</taxon>
    </lineage>
</organism>
<reference evidence="1 2" key="1">
    <citation type="journal article" date="2023" name="Genes (Basel)">
        <title>Chromosome-Level Genome Assembly and Circadian Gene Repertoire of the Patagonia Blennie Eleginops maclovinus-The Closest Ancestral Proxy of Antarctic Cryonotothenioids.</title>
        <authorList>
            <person name="Cheng C.C."/>
            <person name="Rivera-Colon A.G."/>
            <person name="Minhas B.F."/>
            <person name="Wilson L."/>
            <person name="Rayamajhi N."/>
            <person name="Vargas-Chacoff L."/>
            <person name="Catchen J.M."/>
        </authorList>
    </citation>
    <scope>NUCLEOTIDE SEQUENCE [LARGE SCALE GENOMIC DNA]</scope>
    <source>
        <strain evidence="1">JMC-PN-2008</strain>
    </source>
</reference>
<gene>
    <name evidence="1" type="ORF">PBY51_002108</name>
</gene>
<evidence type="ECO:0000313" key="2">
    <source>
        <dbReference type="Proteomes" id="UP001346869"/>
    </source>
</evidence>
<proteinExistence type="predicted"/>
<sequence length="159" mass="17654">MLSLGTPDAVARYRRARRAAASTAAEAKQRVWEKFGEATEKDFRSAPKLFWKTVRHLRRGKQGTIKAVYSKDGTLLTSTDRVLGRWKEHFEELLNPTTPPSMLEAELKYEGGSIPISRGEVTEVVKQLHSGKAPGVDEIRPEMLKALGVEGLLNMVGHG</sequence>
<keyword evidence="2" id="KW-1185">Reference proteome</keyword>
<name>A0AAN7X1S8_ELEMC</name>
<dbReference type="EMBL" id="JAUZQC010000022">
    <property type="protein sequence ID" value="KAK5851305.1"/>
    <property type="molecule type" value="Genomic_DNA"/>
</dbReference>
<dbReference type="Proteomes" id="UP001346869">
    <property type="component" value="Unassembled WGS sequence"/>
</dbReference>
<accession>A0AAN7X1S8</accession>
<reference evidence="1 2" key="2">
    <citation type="journal article" date="2023" name="Mol. Biol. Evol.">
        <title>Genomics of Secondarily Temperate Adaptation in the Only Non-Antarctic Icefish.</title>
        <authorList>
            <person name="Rivera-Colon A.G."/>
            <person name="Rayamajhi N."/>
            <person name="Minhas B.F."/>
            <person name="Madrigal G."/>
            <person name="Bilyk K.T."/>
            <person name="Yoon V."/>
            <person name="Hune M."/>
            <person name="Gregory S."/>
            <person name="Cheng C.H.C."/>
            <person name="Catchen J.M."/>
        </authorList>
    </citation>
    <scope>NUCLEOTIDE SEQUENCE [LARGE SCALE GENOMIC DNA]</scope>
    <source>
        <strain evidence="1">JMC-PN-2008</strain>
    </source>
</reference>
<dbReference type="AlphaFoldDB" id="A0AAN7X1S8"/>
<comment type="caution">
    <text evidence="1">The sequence shown here is derived from an EMBL/GenBank/DDBJ whole genome shotgun (WGS) entry which is preliminary data.</text>
</comment>
<evidence type="ECO:0000313" key="1">
    <source>
        <dbReference type="EMBL" id="KAK5851305.1"/>
    </source>
</evidence>
<protein>
    <submittedName>
        <fullName evidence="1">Uncharacterized protein</fullName>
    </submittedName>
</protein>